<evidence type="ECO:0000256" key="1">
    <source>
        <dbReference type="ARBA" id="ARBA00001933"/>
    </source>
</evidence>
<dbReference type="InterPro" id="IPR015424">
    <property type="entry name" value="PyrdxlP-dep_Trfase"/>
</dbReference>
<evidence type="ECO:0000256" key="8">
    <source>
        <dbReference type="ARBA" id="ARBA00050776"/>
    </source>
</evidence>
<dbReference type="PIRSF" id="PIRSF005572">
    <property type="entry name" value="NifS"/>
    <property type="match status" value="1"/>
</dbReference>
<dbReference type="Gene3D" id="3.90.1150.10">
    <property type="entry name" value="Aspartate Aminotransferase, domain 1"/>
    <property type="match status" value="1"/>
</dbReference>
<evidence type="ECO:0000256" key="5">
    <source>
        <dbReference type="ARBA" id="ARBA00022898"/>
    </source>
</evidence>
<gene>
    <name evidence="10" type="ORF">DW687_06215</name>
</gene>
<dbReference type="GO" id="GO:0046872">
    <property type="term" value="F:metal ion binding"/>
    <property type="evidence" value="ECO:0007669"/>
    <property type="project" value="UniProtKB-KW"/>
</dbReference>
<dbReference type="Proteomes" id="UP000261212">
    <property type="component" value="Unassembled WGS sequence"/>
</dbReference>
<feature type="domain" description="Aminotransferase class V" evidence="9">
    <location>
        <begin position="4"/>
        <end position="370"/>
    </location>
</feature>
<sequence length="388" mass="44090">MEEIYFDNAATTVCYKEVSKEVNKYFLKEYANPSAVHKKGFEAGKILKETKENLLKLLGIDSKRRVIFTSGASESVNFAVKGTIAKYKNLEDINIITTNIEHPCVTNTFRYFESLNVNTKYIIVNEFGVINIDELINSIDDHTKLVSIIYVNNEFGVVQDIENIIKKIKEKNENVLVHIDATQAVGKVDMKLKEADMISLSAHKFHGPKGVGALVLKENITLIPLIHGGGQQESFRSGTINTPLIAGFNEAIKITYKNYKENKNIYKELFEYAVKKLNENIKDFQINTPYEKADISYHILNVSFKGIKGEVLLHMLEEYNIYVSVSSACSARNNSVNTILQAIGVEDELIKGTIRISFSEFNTKEEIDYFILKLKECINRLNLLNKYK</sequence>
<dbReference type="GO" id="GO:0031071">
    <property type="term" value="F:cysteine desulfurase activity"/>
    <property type="evidence" value="ECO:0007669"/>
    <property type="project" value="UniProtKB-EC"/>
</dbReference>
<comment type="catalytic activity">
    <reaction evidence="8">
        <text>(sulfur carrier)-H + L-cysteine = (sulfur carrier)-SH + L-alanine</text>
        <dbReference type="Rhea" id="RHEA:43892"/>
        <dbReference type="Rhea" id="RHEA-COMP:14737"/>
        <dbReference type="Rhea" id="RHEA-COMP:14739"/>
        <dbReference type="ChEBI" id="CHEBI:29917"/>
        <dbReference type="ChEBI" id="CHEBI:35235"/>
        <dbReference type="ChEBI" id="CHEBI:57972"/>
        <dbReference type="ChEBI" id="CHEBI:64428"/>
        <dbReference type="EC" id="2.8.1.7"/>
    </reaction>
</comment>
<reference evidence="10 11" key="1">
    <citation type="submission" date="2018-08" db="EMBL/GenBank/DDBJ databases">
        <title>A genome reference for cultivated species of the human gut microbiota.</title>
        <authorList>
            <person name="Zou Y."/>
            <person name="Xue W."/>
            <person name="Luo G."/>
        </authorList>
    </citation>
    <scope>NUCLEOTIDE SEQUENCE [LARGE SCALE GENOMIC DNA]</scope>
    <source>
        <strain evidence="10 11">AM25-6</strain>
    </source>
</reference>
<keyword evidence="7" id="KW-0411">Iron-sulfur</keyword>
<dbReference type="RefSeq" id="WP_117532097.1">
    <property type="nucleotide sequence ID" value="NZ_QUSM01000003.1"/>
</dbReference>
<evidence type="ECO:0000256" key="6">
    <source>
        <dbReference type="ARBA" id="ARBA00023004"/>
    </source>
</evidence>
<organism evidence="10 11">
    <name type="scientific">Anaerofustis stercorihominis</name>
    <dbReference type="NCBI Taxonomy" id="214853"/>
    <lineage>
        <taxon>Bacteria</taxon>
        <taxon>Bacillati</taxon>
        <taxon>Bacillota</taxon>
        <taxon>Clostridia</taxon>
        <taxon>Eubacteriales</taxon>
        <taxon>Eubacteriaceae</taxon>
        <taxon>Anaerofustis</taxon>
    </lineage>
</organism>
<dbReference type="InterPro" id="IPR016454">
    <property type="entry name" value="Cysteine_dSase"/>
</dbReference>
<keyword evidence="3" id="KW-0808">Transferase</keyword>
<dbReference type="PANTHER" id="PTHR11601">
    <property type="entry name" value="CYSTEINE DESULFURYLASE FAMILY MEMBER"/>
    <property type="match status" value="1"/>
</dbReference>
<evidence type="ECO:0000256" key="3">
    <source>
        <dbReference type="ARBA" id="ARBA00022679"/>
    </source>
</evidence>
<dbReference type="PANTHER" id="PTHR11601:SF34">
    <property type="entry name" value="CYSTEINE DESULFURASE"/>
    <property type="match status" value="1"/>
</dbReference>
<dbReference type="SUPFAM" id="SSF53383">
    <property type="entry name" value="PLP-dependent transferases"/>
    <property type="match status" value="1"/>
</dbReference>
<dbReference type="InterPro" id="IPR015421">
    <property type="entry name" value="PyrdxlP-dep_Trfase_major"/>
</dbReference>
<dbReference type="Gene3D" id="3.40.640.10">
    <property type="entry name" value="Type I PLP-dependent aspartate aminotransferase-like (Major domain)"/>
    <property type="match status" value="1"/>
</dbReference>
<comment type="similarity">
    <text evidence="2">Belongs to the class-V pyridoxal-phosphate-dependent aminotransferase family. NifS/IscS subfamily.</text>
</comment>
<keyword evidence="4" id="KW-0479">Metal-binding</keyword>
<evidence type="ECO:0000259" key="9">
    <source>
        <dbReference type="Pfam" id="PF00266"/>
    </source>
</evidence>
<name>A0A3E3E092_9FIRM</name>
<evidence type="ECO:0000256" key="4">
    <source>
        <dbReference type="ARBA" id="ARBA00022723"/>
    </source>
</evidence>
<dbReference type="InterPro" id="IPR015422">
    <property type="entry name" value="PyrdxlP-dep_Trfase_small"/>
</dbReference>
<dbReference type="EMBL" id="QUSM01000003">
    <property type="protein sequence ID" value="RGD74358.1"/>
    <property type="molecule type" value="Genomic_DNA"/>
</dbReference>
<dbReference type="InterPro" id="IPR000192">
    <property type="entry name" value="Aminotrans_V_dom"/>
</dbReference>
<accession>A0A3E3E092</accession>
<dbReference type="GO" id="GO:0051536">
    <property type="term" value="F:iron-sulfur cluster binding"/>
    <property type="evidence" value="ECO:0007669"/>
    <property type="project" value="UniProtKB-KW"/>
</dbReference>
<comment type="cofactor">
    <cofactor evidence="1">
        <name>pyridoxal 5'-phosphate</name>
        <dbReference type="ChEBI" id="CHEBI:597326"/>
    </cofactor>
</comment>
<protein>
    <submittedName>
        <fullName evidence="10">Cysteine desulfurase</fullName>
    </submittedName>
</protein>
<evidence type="ECO:0000313" key="11">
    <source>
        <dbReference type="Proteomes" id="UP000261212"/>
    </source>
</evidence>
<keyword evidence="5" id="KW-0663">Pyridoxal phosphate</keyword>
<dbReference type="AlphaFoldDB" id="A0A3E3E092"/>
<dbReference type="Pfam" id="PF00266">
    <property type="entry name" value="Aminotran_5"/>
    <property type="match status" value="1"/>
</dbReference>
<keyword evidence="6" id="KW-0408">Iron</keyword>
<dbReference type="Gene3D" id="1.10.260.50">
    <property type="match status" value="1"/>
</dbReference>
<comment type="caution">
    <text evidence="10">The sequence shown here is derived from an EMBL/GenBank/DDBJ whole genome shotgun (WGS) entry which is preliminary data.</text>
</comment>
<proteinExistence type="inferred from homology"/>
<evidence type="ECO:0000313" key="10">
    <source>
        <dbReference type="EMBL" id="RGD74358.1"/>
    </source>
</evidence>
<evidence type="ECO:0000256" key="2">
    <source>
        <dbReference type="ARBA" id="ARBA00006490"/>
    </source>
</evidence>
<evidence type="ECO:0000256" key="7">
    <source>
        <dbReference type="ARBA" id="ARBA00023014"/>
    </source>
</evidence>